<dbReference type="Gene3D" id="3.40.1350.10">
    <property type="match status" value="1"/>
</dbReference>
<dbReference type="EMBL" id="CACRUX010000063">
    <property type="protein sequence ID" value="VYU32707.1"/>
    <property type="molecule type" value="Genomic_DNA"/>
</dbReference>
<dbReference type="GeneID" id="92879174"/>
<evidence type="ECO:0000313" key="2">
    <source>
        <dbReference type="EMBL" id="VYU32707.1"/>
    </source>
</evidence>
<sequence>MSVFVFRINYDEDFQKVRQEILQGRLHQGWGADGMRIDVEEKDFLQAWNKVWTNDGSDSEKSRRYRNLRIMLEIKPDDLIIVPKVSLRKEKNNPCRSFSILKCVKPYDFKIPDGWDDFGNFITVRPLFSCPYNANNEARIISTKFKAYQSPINHVWNNDFIEAVGVLISLFKKDPDAIANPNTSLIDHLNTATKKTRDEYLNDIVKQMVKWDSHTFEDIIAKLFEKNGYAVIAKNQHEDGGDIDIVLSAVQNNSLLDAISNINTGNAIFPRICIQAKKKEGTDADDLHGVKQLILMKDKEEYQNSIFIVINSEKEFSNDAKEKAGKANIILLNGYQFANLLVRYDVELGL</sequence>
<proteinExistence type="predicted"/>
<dbReference type="GO" id="GO:0004519">
    <property type="term" value="F:endonuclease activity"/>
    <property type="evidence" value="ECO:0007669"/>
    <property type="project" value="InterPro"/>
</dbReference>
<evidence type="ECO:0000259" key="1">
    <source>
        <dbReference type="Pfam" id="PF04471"/>
    </source>
</evidence>
<dbReference type="RefSeq" id="WP_009014562.1">
    <property type="nucleotide sequence ID" value="NZ_CACRUX010000063.1"/>
</dbReference>
<organism evidence="2">
    <name type="scientific">Veillonella ratti</name>
    <dbReference type="NCBI Taxonomy" id="103892"/>
    <lineage>
        <taxon>Bacteria</taxon>
        <taxon>Bacillati</taxon>
        <taxon>Bacillota</taxon>
        <taxon>Negativicutes</taxon>
        <taxon>Veillonellales</taxon>
        <taxon>Veillonellaceae</taxon>
        <taxon>Veillonella</taxon>
    </lineage>
</organism>
<protein>
    <recommendedName>
        <fullName evidence="1">Restriction endonuclease type IV Mrr domain-containing protein</fullName>
    </recommendedName>
</protein>
<dbReference type="InterPro" id="IPR011856">
    <property type="entry name" value="tRNA_endonuc-like_dom_sf"/>
</dbReference>
<reference evidence="2" key="1">
    <citation type="submission" date="2019-11" db="EMBL/GenBank/DDBJ databases">
        <authorList>
            <person name="Feng L."/>
        </authorList>
    </citation>
    <scope>NUCLEOTIDE SEQUENCE</scope>
    <source>
        <strain evidence="2">VrattiLFYP33</strain>
    </source>
</reference>
<dbReference type="GO" id="GO:0003677">
    <property type="term" value="F:DNA binding"/>
    <property type="evidence" value="ECO:0007669"/>
    <property type="project" value="InterPro"/>
</dbReference>
<dbReference type="InterPro" id="IPR007560">
    <property type="entry name" value="Restrct_endonuc_IV_Mrr"/>
</dbReference>
<accession>A0A6N3E4P4</accession>
<dbReference type="InterPro" id="IPR011335">
    <property type="entry name" value="Restrct_endonuc-II-like"/>
</dbReference>
<dbReference type="Pfam" id="PF04471">
    <property type="entry name" value="Mrr_cat"/>
    <property type="match status" value="1"/>
</dbReference>
<gene>
    <name evidence="2" type="ORF">VRLFYP33_01744</name>
</gene>
<feature type="domain" description="Restriction endonuclease type IV Mrr" evidence="1">
    <location>
        <begin position="210"/>
        <end position="341"/>
    </location>
</feature>
<dbReference type="GO" id="GO:0009307">
    <property type="term" value="P:DNA restriction-modification system"/>
    <property type="evidence" value="ECO:0007669"/>
    <property type="project" value="InterPro"/>
</dbReference>
<name>A0A6N3E4P4_9FIRM</name>
<dbReference type="AlphaFoldDB" id="A0A6N3E4P4"/>
<dbReference type="SUPFAM" id="SSF52980">
    <property type="entry name" value="Restriction endonuclease-like"/>
    <property type="match status" value="1"/>
</dbReference>